<organism evidence="2 3">
    <name type="scientific">Cetraspora pellucida</name>
    <dbReference type="NCBI Taxonomy" id="1433469"/>
    <lineage>
        <taxon>Eukaryota</taxon>
        <taxon>Fungi</taxon>
        <taxon>Fungi incertae sedis</taxon>
        <taxon>Mucoromycota</taxon>
        <taxon>Glomeromycotina</taxon>
        <taxon>Glomeromycetes</taxon>
        <taxon>Diversisporales</taxon>
        <taxon>Gigasporaceae</taxon>
        <taxon>Cetraspora</taxon>
    </lineage>
</organism>
<reference evidence="2" key="1">
    <citation type="submission" date="2021-06" db="EMBL/GenBank/DDBJ databases">
        <authorList>
            <person name="Kallberg Y."/>
            <person name="Tangrot J."/>
            <person name="Rosling A."/>
        </authorList>
    </citation>
    <scope>NUCLEOTIDE SEQUENCE</scope>
    <source>
        <strain evidence="2">FL966</strain>
    </source>
</reference>
<protein>
    <submittedName>
        <fullName evidence="2">1611_t:CDS:1</fullName>
    </submittedName>
</protein>
<feature type="compositionally biased region" description="Basic and acidic residues" evidence="1">
    <location>
        <begin position="45"/>
        <end position="60"/>
    </location>
</feature>
<keyword evidence="3" id="KW-1185">Reference proteome</keyword>
<evidence type="ECO:0000256" key="1">
    <source>
        <dbReference type="SAM" id="MobiDB-lite"/>
    </source>
</evidence>
<accession>A0A9N9P961</accession>
<feature type="region of interest" description="Disordered" evidence="1">
    <location>
        <begin position="34"/>
        <end position="60"/>
    </location>
</feature>
<gene>
    <name evidence="2" type="ORF">CPELLU_LOCUS17738</name>
</gene>
<comment type="caution">
    <text evidence="2">The sequence shown here is derived from an EMBL/GenBank/DDBJ whole genome shotgun (WGS) entry which is preliminary data.</text>
</comment>
<dbReference type="Proteomes" id="UP000789759">
    <property type="component" value="Unassembled WGS sequence"/>
</dbReference>
<proteinExistence type="predicted"/>
<evidence type="ECO:0000313" key="2">
    <source>
        <dbReference type="EMBL" id="CAG8801408.1"/>
    </source>
</evidence>
<feature type="non-terminal residue" evidence="2">
    <location>
        <position position="60"/>
    </location>
</feature>
<sequence>EDEEFNKYREESVNNELEKVDKMSKRLRVKYIELDQDNLNEDQEEGKKESEDNNKYIDND</sequence>
<dbReference type="AlphaFoldDB" id="A0A9N9P961"/>
<feature type="compositionally biased region" description="Acidic residues" evidence="1">
    <location>
        <begin position="34"/>
        <end position="44"/>
    </location>
</feature>
<evidence type="ECO:0000313" key="3">
    <source>
        <dbReference type="Proteomes" id="UP000789759"/>
    </source>
</evidence>
<dbReference type="EMBL" id="CAJVQA010031474">
    <property type="protein sequence ID" value="CAG8801408.1"/>
    <property type="molecule type" value="Genomic_DNA"/>
</dbReference>
<feature type="non-terminal residue" evidence="2">
    <location>
        <position position="1"/>
    </location>
</feature>
<name>A0A9N9P961_9GLOM</name>